<dbReference type="Gene3D" id="3.40.50.300">
    <property type="entry name" value="P-loop containing nucleotide triphosphate hydrolases"/>
    <property type="match status" value="1"/>
</dbReference>
<dbReference type="RefSeq" id="WP_188429684.1">
    <property type="nucleotide sequence ID" value="NZ_BMEX01000002.1"/>
</dbReference>
<evidence type="ECO:0000259" key="3">
    <source>
        <dbReference type="PROSITE" id="PS50893"/>
    </source>
</evidence>
<reference evidence="5" key="1">
    <citation type="journal article" date="2019" name="Int. J. Syst. Evol. Microbiol.">
        <title>The Global Catalogue of Microorganisms (GCM) 10K type strain sequencing project: providing services to taxonomists for standard genome sequencing and annotation.</title>
        <authorList>
            <consortium name="The Broad Institute Genomics Platform"/>
            <consortium name="The Broad Institute Genome Sequencing Center for Infectious Disease"/>
            <person name="Wu L."/>
            <person name="Ma J."/>
        </authorList>
    </citation>
    <scope>NUCLEOTIDE SEQUENCE [LARGE SCALE GENOMIC DNA]</scope>
    <source>
        <strain evidence="5">CGMCC 1.12404</strain>
    </source>
</reference>
<accession>A0ABQ1G3W3</accession>
<evidence type="ECO:0000256" key="2">
    <source>
        <dbReference type="ARBA" id="ARBA00022840"/>
    </source>
</evidence>
<name>A0ABQ1G3W3_9BACL</name>
<keyword evidence="5" id="KW-1185">Reference proteome</keyword>
<dbReference type="InterPro" id="IPR003593">
    <property type="entry name" value="AAA+_ATPase"/>
</dbReference>
<dbReference type="SUPFAM" id="SSF52540">
    <property type="entry name" value="P-loop containing nucleoside triphosphate hydrolases"/>
    <property type="match status" value="1"/>
</dbReference>
<keyword evidence="2" id="KW-0067">ATP-binding</keyword>
<evidence type="ECO:0000313" key="4">
    <source>
        <dbReference type="EMBL" id="GGA35800.1"/>
    </source>
</evidence>
<dbReference type="CDD" id="cd03230">
    <property type="entry name" value="ABC_DR_subfamily_A"/>
    <property type="match status" value="1"/>
</dbReference>
<evidence type="ECO:0000256" key="1">
    <source>
        <dbReference type="ARBA" id="ARBA00022741"/>
    </source>
</evidence>
<gene>
    <name evidence="4" type="ORF">GCM10007416_05810</name>
</gene>
<dbReference type="Proteomes" id="UP000617979">
    <property type="component" value="Unassembled WGS sequence"/>
</dbReference>
<keyword evidence="1" id="KW-0547">Nucleotide-binding</keyword>
<sequence>MVIRLESLTKRFGNFTAVDKVHLEVGKGEICGLIGANGAGKTTLIRMICGILAPTEGRGKVLGYDMLKERKAIRDRLGYMSQKFSLYPDLTVEENLRFFAGIYTVKSVDRQVEERMDRFGLQEIRREQVSSLPGGWKQKVAFASATLHSPSLLILDEPTSGVDPIARRGFWDLLYGMAAEGMTVLVTTHYMDEAERCDRVAMMSRGRLIMEGTVSQLRSRSSSSHDHIRPTLEEIFIHMIGEESPRDGTR</sequence>
<evidence type="ECO:0000313" key="5">
    <source>
        <dbReference type="Proteomes" id="UP000617979"/>
    </source>
</evidence>
<protein>
    <recommendedName>
        <fullName evidence="3">ABC transporter domain-containing protein</fullName>
    </recommendedName>
</protein>
<dbReference type="PANTHER" id="PTHR43038:SF3">
    <property type="entry name" value="ABC TRANSPORTER G FAMILY MEMBER 20 ISOFORM X1"/>
    <property type="match status" value="1"/>
</dbReference>
<organism evidence="4 5">
    <name type="scientific">Kroppenstedtia guangzhouensis</name>
    <dbReference type="NCBI Taxonomy" id="1274356"/>
    <lineage>
        <taxon>Bacteria</taxon>
        <taxon>Bacillati</taxon>
        <taxon>Bacillota</taxon>
        <taxon>Bacilli</taxon>
        <taxon>Bacillales</taxon>
        <taxon>Thermoactinomycetaceae</taxon>
        <taxon>Kroppenstedtia</taxon>
    </lineage>
</organism>
<dbReference type="InterPro" id="IPR027417">
    <property type="entry name" value="P-loop_NTPase"/>
</dbReference>
<dbReference type="SMART" id="SM00382">
    <property type="entry name" value="AAA"/>
    <property type="match status" value="1"/>
</dbReference>
<dbReference type="PANTHER" id="PTHR43038">
    <property type="entry name" value="ATP-BINDING CASSETTE, SUB-FAMILY H, MEMBER 1"/>
    <property type="match status" value="1"/>
</dbReference>
<dbReference type="InterPro" id="IPR003439">
    <property type="entry name" value="ABC_transporter-like_ATP-bd"/>
</dbReference>
<feature type="domain" description="ABC transporter" evidence="3">
    <location>
        <begin position="3"/>
        <end position="230"/>
    </location>
</feature>
<dbReference type="Pfam" id="PF00005">
    <property type="entry name" value="ABC_tran"/>
    <property type="match status" value="1"/>
</dbReference>
<proteinExistence type="predicted"/>
<dbReference type="PROSITE" id="PS50893">
    <property type="entry name" value="ABC_TRANSPORTER_2"/>
    <property type="match status" value="1"/>
</dbReference>
<dbReference type="EMBL" id="BMEX01000002">
    <property type="protein sequence ID" value="GGA35800.1"/>
    <property type="molecule type" value="Genomic_DNA"/>
</dbReference>
<comment type="caution">
    <text evidence="4">The sequence shown here is derived from an EMBL/GenBank/DDBJ whole genome shotgun (WGS) entry which is preliminary data.</text>
</comment>